<protein>
    <recommendedName>
        <fullName evidence="12">tRNA-dihydrouridine synthase</fullName>
        <ecNumber evidence="12">1.3.1.-</ecNumber>
    </recommendedName>
</protein>
<keyword evidence="4 12" id="KW-0285">Flavoprotein</keyword>
<feature type="binding site" evidence="14">
    <location>
        <position position="145"/>
    </location>
    <ligand>
        <name>FMN</name>
        <dbReference type="ChEBI" id="CHEBI:58210"/>
    </ligand>
</feature>
<dbReference type="AlphaFoldDB" id="A0A7M2WYK2"/>
<dbReference type="InterPro" id="IPR018517">
    <property type="entry name" value="tRNA_hU_synthase_CS"/>
</dbReference>
<keyword evidence="5 12" id="KW-0288">FMN</keyword>
<evidence type="ECO:0000256" key="8">
    <source>
        <dbReference type="ARBA" id="ARBA00022884"/>
    </source>
</evidence>
<evidence type="ECO:0000256" key="6">
    <source>
        <dbReference type="ARBA" id="ARBA00022694"/>
    </source>
</evidence>
<comment type="cofactor">
    <cofactor evidence="1 12 14">
        <name>FMN</name>
        <dbReference type="ChEBI" id="CHEBI:58210"/>
    </cofactor>
</comment>
<comment type="similarity">
    <text evidence="12">Belongs to the dus family.</text>
</comment>
<evidence type="ECO:0000256" key="11">
    <source>
        <dbReference type="ARBA" id="ARBA00048802"/>
    </source>
</evidence>
<dbReference type="Pfam" id="PF01207">
    <property type="entry name" value="Dus"/>
    <property type="match status" value="1"/>
</dbReference>
<evidence type="ECO:0000256" key="7">
    <source>
        <dbReference type="ARBA" id="ARBA00022857"/>
    </source>
</evidence>
<comment type="catalytic activity">
    <reaction evidence="10">
        <text>a 5,6-dihydrouridine in tRNA + NADP(+) = a uridine in tRNA + NADPH + H(+)</text>
        <dbReference type="Rhea" id="RHEA:23624"/>
        <dbReference type="Rhea" id="RHEA-COMP:13339"/>
        <dbReference type="Rhea" id="RHEA-COMP:13887"/>
        <dbReference type="ChEBI" id="CHEBI:15378"/>
        <dbReference type="ChEBI" id="CHEBI:57783"/>
        <dbReference type="ChEBI" id="CHEBI:58349"/>
        <dbReference type="ChEBI" id="CHEBI:65315"/>
        <dbReference type="ChEBI" id="CHEBI:74443"/>
    </reaction>
</comment>
<dbReference type="InterPro" id="IPR001269">
    <property type="entry name" value="DUS_fam"/>
</dbReference>
<dbReference type="GO" id="GO:0017150">
    <property type="term" value="F:tRNA dihydrouridine synthase activity"/>
    <property type="evidence" value="ECO:0007669"/>
    <property type="project" value="InterPro"/>
</dbReference>
<evidence type="ECO:0000256" key="14">
    <source>
        <dbReference type="PIRSR" id="PIRSR006621-2"/>
    </source>
</evidence>
<dbReference type="NCBIfam" id="TIGR00737">
    <property type="entry name" value="nifR3_yhdG"/>
    <property type="match status" value="1"/>
</dbReference>
<dbReference type="InterPro" id="IPR013785">
    <property type="entry name" value="Aldolase_TIM"/>
</dbReference>
<evidence type="ECO:0000259" key="15">
    <source>
        <dbReference type="Pfam" id="PF01207"/>
    </source>
</evidence>
<accession>A0A7M2WYK2</accession>
<dbReference type="CDD" id="cd02801">
    <property type="entry name" value="DUS_like_FMN"/>
    <property type="match status" value="1"/>
</dbReference>
<dbReference type="RefSeq" id="WP_206293635.1">
    <property type="nucleotide sequence ID" value="NZ_CP063458.1"/>
</dbReference>
<dbReference type="Gene3D" id="1.10.1200.80">
    <property type="entry name" value="Putative flavin oxidoreducatase, domain 2"/>
    <property type="match status" value="1"/>
</dbReference>
<name>A0A7M2WYK2_9BACT</name>
<evidence type="ECO:0000256" key="5">
    <source>
        <dbReference type="ARBA" id="ARBA00022643"/>
    </source>
</evidence>
<dbReference type="PROSITE" id="PS01136">
    <property type="entry name" value="UPF0034"/>
    <property type="match status" value="1"/>
</dbReference>
<feature type="binding site" evidence="14">
    <location>
        <begin position="231"/>
        <end position="232"/>
    </location>
    <ligand>
        <name>FMN</name>
        <dbReference type="ChEBI" id="CHEBI:58210"/>
    </ligand>
</feature>
<feature type="binding site" evidence="14">
    <location>
        <position position="175"/>
    </location>
    <ligand>
        <name>FMN</name>
        <dbReference type="ChEBI" id="CHEBI:58210"/>
    </ligand>
</feature>
<organism evidence="16 17">
    <name type="scientific">Humisphaera borealis</name>
    <dbReference type="NCBI Taxonomy" id="2807512"/>
    <lineage>
        <taxon>Bacteria</taxon>
        <taxon>Pseudomonadati</taxon>
        <taxon>Planctomycetota</taxon>
        <taxon>Phycisphaerae</taxon>
        <taxon>Tepidisphaerales</taxon>
        <taxon>Tepidisphaeraceae</taxon>
        <taxon>Humisphaera</taxon>
    </lineage>
</organism>
<dbReference type="GO" id="GO:0000049">
    <property type="term" value="F:tRNA binding"/>
    <property type="evidence" value="ECO:0007669"/>
    <property type="project" value="UniProtKB-KW"/>
</dbReference>
<keyword evidence="17" id="KW-1185">Reference proteome</keyword>
<dbReference type="EC" id="1.3.1.-" evidence="12"/>
<evidence type="ECO:0000256" key="9">
    <source>
        <dbReference type="ARBA" id="ARBA00023002"/>
    </source>
</evidence>
<feature type="binding site" evidence="14">
    <location>
        <position position="75"/>
    </location>
    <ligand>
        <name>FMN</name>
        <dbReference type="ChEBI" id="CHEBI:58210"/>
    </ligand>
</feature>
<dbReference type="InterPro" id="IPR024036">
    <property type="entry name" value="tRNA-dHydroUridine_Synthase_C"/>
</dbReference>
<dbReference type="InterPro" id="IPR004652">
    <property type="entry name" value="DusB-like"/>
</dbReference>
<gene>
    <name evidence="16" type="primary">dusB</name>
    <name evidence="16" type="ORF">IPV69_04035</name>
</gene>
<reference evidence="16 17" key="1">
    <citation type="submission" date="2020-10" db="EMBL/GenBank/DDBJ databases">
        <title>Wide distribution of Phycisphaera-like planctomycetes from WD2101 soil group in peatlands and genome analysis of the first cultivated representative.</title>
        <authorList>
            <person name="Dedysh S.N."/>
            <person name="Beletsky A.V."/>
            <person name="Ivanova A."/>
            <person name="Kulichevskaya I.S."/>
            <person name="Suzina N.E."/>
            <person name="Philippov D.A."/>
            <person name="Rakitin A.L."/>
            <person name="Mardanov A.V."/>
            <person name="Ravin N.V."/>
        </authorList>
    </citation>
    <scope>NUCLEOTIDE SEQUENCE [LARGE SCALE GENOMIC DNA]</scope>
    <source>
        <strain evidence="16 17">M1803</strain>
    </source>
</reference>
<feature type="active site" description="Proton donor" evidence="13">
    <location>
        <position position="105"/>
    </location>
</feature>
<dbReference type="PANTHER" id="PTHR45846:SF1">
    <property type="entry name" value="TRNA-DIHYDROURIDINE(47) SYNTHASE [NAD(P)(+)]-LIKE"/>
    <property type="match status" value="1"/>
</dbReference>
<dbReference type="Proteomes" id="UP000593765">
    <property type="component" value="Chromosome"/>
</dbReference>
<sequence length="349" mass="38865">MLSPLKIGHVQLANNLFLAPIAGYCDVSYRLIARSFGHVGLACTDLLSPEGILRQTANTLVLTATCDEDKPLAMQLYGSATDRMCEAARWAEDNGADIIDINMGCPVDKVTKKDGGSKLLCNPDNTLRMVEKIKASLRRCPLTCKLRLGWDDTCIVAPSMARQLEDAGVSLVTIHGRTTEMRFSGQARLDGIAEVVAAVKHIPVIGNGDIRTPQEAEHMFKYTKCAGIMIGRGALSAPWIFRDIASYLTTGVIPPPPTIQEKVDAMRRHFYNLCKYRNERGAVMELRKRVSWYAKNMHPCAILKERVRLINSAAEFDKALNDFLEWREQRDREVGQKHEPVPDELAEVA</sequence>
<dbReference type="KEGG" id="hbs:IPV69_04035"/>
<keyword evidence="6 12" id="KW-0819">tRNA processing</keyword>
<evidence type="ECO:0000256" key="12">
    <source>
        <dbReference type="PIRNR" id="PIRNR006621"/>
    </source>
</evidence>
<keyword evidence="14" id="KW-0547">Nucleotide-binding</keyword>
<evidence type="ECO:0000256" key="3">
    <source>
        <dbReference type="ARBA" id="ARBA00022555"/>
    </source>
</evidence>
<evidence type="ECO:0000313" key="17">
    <source>
        <dbReference type="Proteomes" id="UP000593765"/>
    </source>
</evidence>
<dbReference type="PIRSF" id="PIRSF006621">
    <property type="entry name" value="Dus"/>
    <property type="match status" value="1"/>
</dbReference>
<comment type="catalytic activity">
    <reaction evidence="11">
        <text>a 5,6-dihydrouridine in tRNA + NAD(+) = a uridine in tRNA + NADH + H(+)</text>
        <dbReference type="Rhea" id="RHEA:54452"/>
        <dbReference type="Rhea" id="RHEA-COMP:13339"/>
        <dbReference type="Rhea" id="RHEA-COMP:13887"/>
        <dbReference type="ChEBI" id="CHEBI:15378"/>
        <dbReference type="ChEBI" id="CHEBI:57540"/>
        <dbReference type="ChEBI" id="CHEBI:57945"/>
        <dbReference type="ChEBI" id="CHEBI:65315"/>
        <dbReference type="ChEBI" id="CHEBI:74443"/>
    </reaction>
</comment>
<keyword evidence="9 12" id="KW-0560">Oxidoreductase</keyword>
<evidence type="ECO:0000256" key="1">
    <source>
        <dbReference type="ARBA" id="ARBA00001917"/>
    </source>
</evidence>
<comment type="function">
    <text evidence="2 12">Catalyzes the synthesis of 5,6-dihydrouridine (D), a modified base found in the D-loop of most tRNAs, via the reduction of the C5-C6 double bond in target uridines.</text>
</comment>
<keyword evidence="8" id="KW-0694">RNA-binding</keyword>
<dbReference type="SUPFAM" id="SSF51395">
    <property type="entry name" value="FMN-linked oxidoreductases"/>
    <property type="match status" value="1"/>
</dbReference>
<dbReference type="Gene3D" id="3.20.20.70">
    <property type="entry name" value="Aldolase class I"/>
    <property type="match status" value="1"/>
</dbReference>
<feature type="domain" description="DUS-like FMN-binding" evidence="15">
    <location>
        <begin position="18"/>
        <end position="323"/>
    </location>
</feature>
<keyword evidence="3" id="KW-0820">tRNA-binding</keyword>
<evidence type="ECO:0000256" key="4">
    <source>
        <dbReference type="ARBA" id="ARBA00022630"/>
    </source>
</evidence>
<evidence type="ECO:0000256" key="13">
    <source>
        <dbReference type="PIRSR" id="PIRSR006621-1"/>
    </source>
</evidence>
<dbReference type="InterPro" id="IPR035587">
    <property type="entry name" value="DUS-like_FMN-bd"/>
</dbReference>
<dbReference type="GO" id="GO:0050660">
    <property type="term" value="F:flavin adenine dinucleotide binding"/>
    <property type="evidence" value="ECO:0007669"/>
    <property type="project" value="InterPro"/>
</dbReference>
<evidence type="ECO:0000313" key="16">
    <source>
        <dbReference type="EMBL" id="QOV90546.1"/>
    </source>
</evidence>
<dbReference type="PANTHER" id="PTHR45846">
    <property type="entry name" value="TRNA-DIHYDROURIDINE(47) SYNTHASE [NAD(P)(+)]-LIKE"/>
    <property type="match status" value="1"/>
</dbReference>
<evidence type="ECO:0000256" key="10">
    <source>
        <dbReference type="ARBA" id="ARBA00048205"/>
    </source>
</evidence>
<proteinExistence type="inferred from homology"/>
<dbReference type="EMBL" id="CP063458">
    <property type="protein sequence ID" value="QOV90546.1"/>
    <property type="molecule type" value="Genomic_DNA"/>
</dbReference>
<keyword evidence="7" id="KW-0521">NADP</keyword>
<evidence type="ECO:0000256" key="2">
    <source>
        <dbReference type="ARBA" id="ARBA00002790"/>
    </source>
</evidence>